<feature type="compositionally biased region" description="Acidic residues" evidence="1">
    <location>
        <begin position="1"/>
        <end position="21"/>
    </location>
</feature>
<comment type="caution">
    <text evidence="2">The sequence shown here is derived from an EMBL/GenBank/DDBJ whole genome shotgun (WGS) entry which is preliminary data.</text>
</comment>
<name>A0A6A3MXG9_9STRA</name>
<evidence type="ECO:0000313" key="2">
    <source>
        <dbReference type="EMBL" id="KAE9037869.1"/>
    </source>
</evidence>
<sequence>MPSDSDYEPDSEGESAEEQMDDYAHEYMEEADDSCVEAPRADGANEAQYDHVKKGEADHVKKGEADDAKQEEAEGSKDAEEESAEVLIDDGAVNTTGAPAHRNADMEHATDGPEKEAALKTPGADHMMVAAGKAGEASTRKRRNVVDAFLESGSELTALTPLEKRYRPSKWSKEREIMAASHKNISVTTESFMSNRSWLEWSSFEHDFDAYLESNYLVYRKRNNVPALRNNRNLAGGKYAYVKFEIPQIYLKRFEDGYRQYYCTHGCFDGRKANGSLSIKTKNEIMLLTMVVMMVLPFYSAEVPMRNLAEFLCAETDCDLSNQDVRNYCKARYGGPDTEHKLLRFLDEFMTIPGNYAFVLREYDDVVSGLVLVNEAQRGSFDTYPKIEYGC</sequence>
<protein>
    <submittedName>
        <fullName evidence="2">Uncharacterized protein</fullName>
    </submittedName>
</protein>
<dbReference type="EMBL" id="QXFU01000284">
    <property type="protein sequence ID" value="KAE9037869.1"/>
    <property type="molecule type" value="Genomic_DNA"/>
</dbReference>
<accession>A0A6A3MXG9</accession>
<feature type="compositionally biased region" description="Acidic residues" evidence="1">
    <location>
        <begin position="79"/>
        <end position="88"/>
    </location>
</feature>
<evidence type="ECO:0000256" key="1">
    <source>
        <dbReference type="SAM" id="MobiDB-lite"/>
    </source>
</evidence>
<dbReference type="AlphaFoldDB" id="A0A6A3MXG9"/>
<feature type="region of interest" description="Disordered" evidence="1">
    <location>
        <begin position="1"/>
        <end position="123"/>
    </location>
</feature>
<feature type="compositionally biased region" description="Basic and acidic residues" evidence="1">
    <location>
        <begin position="102"/>
        <end position="118"/>
    </location>
</feature>
<reference evidence="2 3" key="1">
    <citation type="submission" date="2018-09" db="EMBL/GenBank/DDBJ databases">
        <title>Genomic investigation of the strawberry pathogen Phytophthora fragariae indicates pathogenicity is determined by transcriptional variation in three key races.</title>
        <authorList>
            <person name="Adams T.M."/>
            <person name="Armitage A.D."/>
            <person name="Sobczyk M.K."/>
            <person name="Bates H.J."/>
            <person name="Dunwell J.M."/>
            <person name="Nellist C.F."/>
            <person name="Harrison R.J."/>
        </authorList>
    </citation>
    <scope>NUCLEOTIDE SEQUENCE [LARGE SCALE GENOMIC DNA]</scope>
    <source>
        <strain evidence="2 3">SCRP324</strain>
    </source>
</reference>
<organism evidence="2 3">
    <name type="scientific">Phytophthora rubi</name>
    <dbReference type="NCBI Taxonomy" id="129364"/>
    <lineage>
        <taxon>Eukaryota</taxon>
        <taxon>Sar</taxon>
        <taxon>Stramenopiles</taxon>
        <taxon>Oomycota</taxon>
        <taxon>Peronosporomycetes</taxon>
        <taxon>Peronosporales</taxon>
        <taxon>Peronosporaceae</taxon>
        <taxon>Phytophthora</taxon>
    </lineage>
</organism>
<gene>
    <name evidence="2" type="ORF">PR002_g6340</name>
</gene>
<feature type="compositionally biased region" description="Basic and acidic residues" evidence="1">
    <location>
        <begin position="48"/>
        <end position="78"/>
    </location>
</feature>
<proteinExistence type="predicted"/>
<dbReference type="Proteomes" id="UP000435112">
    <property type="component" value="Unassembled WGS sequence"/>
</dbReference>
<evidence type="ECO:0000313" key="3">
    <source>
        <dbReference type="Proteomes" id="UP000435112"/>
    </source>
</evidence>